<gene>
    <name evidence="1" type="ORF">PXEA_LOCUS25713</name>
</gene>
<dbReference type="Proteomes" id="UP000784294">
    <property type="component" value="Unassembled WGS sequence"/>
</dbReference>
<evidence type="ECO:0000313" key="2">
    <source>
        <dbReference type="Proteomes" id="UP000784294"/>
    </source>
</evidence>
<dbReference type="AlphaFoldDB" id="A0A3S5CM55"/>
<keyword evidence="2" id="KW-1185">Reference proteome</keyword>
<dbReference type="EMBL" id="CAAALY010132354">
    <property type="protein sequence ID" value="VEL32273.1"/>
    <property type="molecule type" value="Genomic_DNA"/>
</dbReference>
<organism evidence="1 2">
    <name type="scientific">Protopolystoma xenopodis</name>
    <dbReference type="NCBI Taxonomy" id="117903"/>
    <lineage>
        <taxon>Eukaryota</taxon>
        <taxon>Metazoa</taxon>
        <taxon>Spiralia</taxon>
        <taxon>Lophotrochozoa</taxon>
        <taxon>Platyhelminthes</taxon>
        <taxon>Monogenea</taxon>
        <taxon>Polyopisthocotylea</taxon>
        <taxon>Polystomatidea</taxon>
        <taxon>Polystomatidae</taxon>
        <taxon>Protopolystoma</taxon>
    </lineage>
</organism>
<protein>
    <submittedName>
        <fullName evidence="1">Uncharacterized protein</fullName>
    </submittedName>
</protein>
<proteinExistence type="predicted"/>
<reference evidence="1" key="1">
    <citation type="submission" date="2018-11" db="EMBL/GenBank/DDBJ databases">
        <authorList>
            <consortium name="Pathogen Informatics"/>
        </authorList>
    </citation>
    <scope>NUCLEOTIDE SEQUENCE</scope>
</reference>
<name>A0A3S5CM55_9PLAT</name>
<sequence length="63" mass="6835">MPRPESPSSTFHLSPSTFHLPSTILHPPSSIFHLPSSILHLYLFSGPTPTHLAVAVTTTSCVR</sequence>
<comment type="caution">
    <text evidence="1">The sequence shown here is derived from an EMBL/GenBank/DDBJ whole genome shotgun (WGS) entry which is preliminary data.</text>
</comment>
<evidence type="ECO:0000313" key="1">
    <source>
        <dbReference type="EMBL" id="VEL32273.1"/>
    </source>
</evidence>
<dbReference type="OrthoDB" id="10265816at2759"/>
<accession>A0A3S5CM55</accession>